<dbReference type="EMBL" id="GGEC01031534">
    <property type="protein sequence ID" value="MBX12018.1"/>
    <property type="molecule type" value="Transcribed_RNA"/>
</dbReference>
<dbReference type="AlphaFoldDB" id="A0A2P2L253"/>
<protein>
    <submittedName>
        <fullName evidence="1">Uncharacterized protein</fullName>
    </submittedName>
</protein>
<evidence type="ECO:0000313" key="1">
    <source>
        <dbReference type="EMBL" id="MBX12018.1"/>
    </source>
</evidence>
<organism evidence="1">
    <name type="scientific">Rhizophora mucronata</name>
    <name type="common">Asiatic mangrove</name>
    <dbReference type="NCBI Taxonomy" id="61149"/>
    <lineage>
        <taxon>Eukaryota</taxon>
        <taxon>Viridiplantae</taxon>
        <taxon>Streptophyta</taxon>
        <taxon>Embryophyta</taxon>
        <taxon>Tracheophyta</taxon>
        <taxon>Spermatophyta</taxon>
        <taxon>Magnoliopsida</taxon>
        <taxon>eudicotyledons</taxon>
        <taxon>Gunneridae</taxon>
        <taxon>Pentapetalae</taxon>
        <taxon>rosids</taxon>
        <taxon>fabids</taxon>
        <taxon>Malpighiales</taxon>
        <taxon>Rhizophoraceae</taxon>
        <taxon>Rhizophora</taxon>
    </lineage>
</organism>
<sequence>MGDSQYSFSLTTFRYQIATFVFIPYS</sequence>
<reference evidence="1" key="1">
    <citation type="submission" date="2018-02" db="EMBL/GenBank/DDBJ databases">
        <title>Rhizophora mucronata_Transcriptome.</title>
        <authorList>
            <person name="Meera S.P."/>
            <person name="Sreeshan A."/>
            <person name="Augustine A."/>
        </authorList>
    </citation>
    <scope>NUCLEOTIDE SEQUENCE</scope>
    <source>
        <tissue evidence="1">Leaf</tissue>
    </source>
</reference>
<name>A0A2P2L253_RHIMU</name>
<proteinExistence type="predicted"/>
<accession>A0A2P2L253</accession>